<dbReference type="Pfam" id="PF06421">
    <property type="entry name" value="LepA_C"/>
    <property type="match status" value="1"/>
</dbReference>
<dbReference type="InterPro" id="IPR005225">
    <property type="entry name" value="Small_GTP-bd"/>
</dbReference>
<reference evidence="9 10" key="1">
    <citation type="journal article" date="2021" name="Int. J. Syst. Evol. Microbiol.">
        <title>Reticulibacter mediterranei gen. nov., sp. nov., within the new family Reticulibacteraceae fam. nov., and Ktedonospora formicarum gen. nov., sp. nov., Ktedonobacter robiniae sp. nov., Dictyobacter formicarum sp. nov. and Dictyobacter arantiisoli sp. nov., belonging to the class Ktedonobacteria.</title>
        <authorList>
            <person name="Yabe S."/>
            <person name="Zheng Y."/>
            <person name="Wang C.M."/>
            <person name="Sakai Y."/>
            <person name="Abe K."/>
            <person name="Yokota A."/>
            <person name="Donadio S."/>
            <person name="Cavaletti L."/>
            <person name="Monciardini P."/>
        </authorList>
    </citation>
    <scope>NUCLEOTIDE SEQUENCE [LARGE SCALE GENOMIC DNA]</scope>
    <source>
        <strain evidence="9 10">SOSP1-30</strain>
    </source>
</reference>
<keyword evidence="2 7" id="KW-0547">Nucleotide-binding</keyword>
<dbReference type="SUPFAM" id="SSF50447">
    <property type="entry name" value="Translation proteins"/>
    <property type="match status" value="1"/>
</dbReference>
<feature type="domain" description="Tr-type G" evidence="8">
    <location>
        <begin position="5"/>
        <end position="188"/>
    </location>
</feature>
<evidence type="ECO:0000256" key="5">
    <source>
        <dbReference type="ARBA" id="ARBA00023134"/>
    </source>
</evidence>
<dbReference type="InterPro" id="IPR031157">
    <property type="entry name" value="G_TR_CS"/>
</dbReference>
<comment type="caution">
    <text evidence="9">The sequence shown here is derived from an EMBL/GenBank/DDBJ whole genome shotgun (WGS) entry which is preliminary data.</text>
</comment>
<dbReference type="SUPFAM" id="SSF52540">
    <property type="entry name" value="P-loop containing nucleoside triphosphate hydrolases"/>
    <property type="match status" value="1"/>
</dbReference>
<name>A0ABQ3UIS5_9CHLR</name>
<dbReference type="RefSeq" id="WP_201369235.1">
    <property type="nucleotide sequence ID" value="NZ_BNJG01000001.1"/>
</dbReference>
<comment type="catalytic activity">
    <reaction evidence="7">
        <text>GTP + H2O = GDP + phosphate + H(+)</text>
        <dbReference type="Rhea" id="RHEA:19669"/>
        <dbReference type="ChEBI" id="CHEBI:15377"/>
        <dbReference type="ChEBI" id="CHEBI:15378"/>
        <dbReference type="ChEBI" id="CHEBI:37565"/>
        <dbReference type="ChEBI" id="CHEBI:43474"/>
        <dbReference type="ChEBI" id="CHEBI:58189"/>
        <dbReference type="EC" id="3.6.5.n1"/>
    </reaction>
</comment>
<feature type="binding site" evidence="7">
    <location>
        <begin position="17"/>
        <end position="22"/>
    </location>
    <ligand>
        <name>GTP</name>
        <dbReference type="ChEBI" id="CHEBI:37565"/>
    </ligand>
</feature>
<comment type="function">
    <text evidence="7">Required for accurate and efficient protein synthesis under certain stress conditions. May act as a fidelity factor of the translation reaction, by catalyzing a one-codon backward translocation of tRNAs on improperly translocated ribosomes. Back-translocation proceeds from a post-translocation (POST) complex to a pre-translocation (PRE) complex, thus giving elongation factor G a second chance to translocate the tRNAs correctly. Binds to ribosomes in a GTP-dependent manner.</text>
</comment>
<dbReference type="Gene3D" id="3.30.70.2570">
    <property type="entry name" value="Elongation factor 4, C-terminal domain"/>
    <property type="match status" value="1"/>
</dbReference>
<keyword evidence="5 7" id="KW-0342">GTP-binding</keyword>
<dbReference type="InterPro" id="IPR000640">
    <property type="entry name" value="EFG_V-like"/>
</dbReference>
<dbReference type="PANTHER" id="PTHR43512:SF4">
    <property type="entry name" value="TRANSLATION FACTOR GUF1 HOMOLOG, CHLOROPLASTIC"/>
    <property type="match status" value="1"/>
</dbReference>
<dbReference type="Gene3D" id="3.30.70.240">
    <property type="match status" value="1"/>
</dbReference>
<dbReference type="CDD" id="cd03709">
    <property type="entry name" value="lepA_C"/>
    <property type="match status" value="1"/>
</dbReference>
<accession>A0ABQ3UIS5</accession>
<dbReference type="GO" id="GO:0003746">
    <property type="term" value="F:translation elongation factor activity"/>
    <property type="evidence" value="ECO:0007669"/>
    <property type="project" value="UniProtKB-KW"/>
</dbReference>
<dbReference type="Gene3D" id="2.40.30.10">
    <property type="entry name" value="Translation factors"/>
    <property type="match status" value="1"/>
</dbReference>
<dbReference type="NCBIfam" id="TIGR00231">
    <property type="entry name" value="small_GTP"/>
    <property type="match status" value="1"/>
</dbReference>
<evidence type="ECO:0000256" key="1">
    <source>
        <dbReference type="ARBA" id="ARBA00005454"/>
    </source>
</evidence>
<gene>
    <name evidence="7 9" type="primary">lepA</name>
    <name evidence="9" type="ORF">KSB_07900</name>
</gene>
<evidence type="ECO:0000256" key="4">
    <source>
        <dbReference type="ARBA" id="ARBA00022917"/>
    </source>
</evidence>
<dbReference type="EMBL" id="BNJG01000001">
    <property type="protein sequence ID" value="GHO52315.1"/>
    <property type="molecule type" value="Genomic_DNA"/>
</dbReference>
<dbReference type="InterPro" id="IPR013842">
    <property type="entry name" value="LepA_CTD"/>
</dbReference>
<protein>
    <recommendedName>
        <fullName evidence="7">Elongation factor 4</fullName>
        <shortName evidence="7">EF-4</shortName>
        <ecNumber evidence="7">3.6.5.n1</ecNumber>
    </recommendedName>
    <alternativeName>
        <fullName evidence="7">Ribosomal back-translocase LepA</fullName>
    </alternativeName>
</protein>
<dbReference type="SUPFAM" id="SSF54980">
    <property type="entry name" value="EF-G C-terminal domain-like"/>
    <property type="match status" value="2"/>
</dbReference>
<evidence type="ECO:0000256" key="3">
    <source>
        <dbReference type="ARBA" id="ARBA00022801"/>
    </source>
</evidence>
<dbReference type="Pfam" id="PF00679">
    <property type="entry name" value="EFG_C"/>
    <property type="match status" value="1"/>
</dbReference>
<keyword evidence="10" id="KW-1185">Reference proteome</keyword>
<dbReference type="InterPro" id="IPR027417">
    <property type="entry name" value="P-loop_NTPase"/>
</dbReference>
<keyword evidence="3 7" id="KW-0378">Hydrolase</keyword>
<keyword evidence="7" id="KW-1003">Cell membrane</keyword>
<dbReference type="PROSITE" id="PS00301">
    <property type="entry name" value="G_TR_1"/>
    <property type="match status" value="1"/>
</dbReference>
<organism evidence="9 10">
    <name type="scientific">Ktedonobacter robiniae</name>
    <dbReference type="NCBI Taxonomy" id="2778365"/>
    <lineage>
        <taxon>Bacteria</taxon>
        <taxon>Bacillati</taxon>
        <taxon>Chloroflexota</taxon>
        <taxon>Ktedonobacteria</taxon>
        <taxon>Ktedonobacterales</taxon>
        <taxon>Ktedonobacteraceae</taxon>
        <taxon>Ktedonobacter</taxon>
    </lineage>
</organism>
<feature type="binding site" evidence="7">
    <location>
        <begin position="135"/>
        <end position="138"/>
    </location>
    <ligand>
        <name>GTP</name>
        <dbReference type="ChEBI" id="CHEBI:37565"/>
    </ligand>
</feature>
<dbReference type="CDD" id="cd01890">
    <property type="entry name" value="LepA"/>
    <property type="match status" value="1"/>
</dbReference>
<dbReference type="InterPro" id="IPR035654">
    <property type="entry name" value="LepA_IV"/>
</dbReference>
<dbReference type="CDD" id="cd16260">
    <property type="entry name" value="EF4_III"/>
    <property type="match status" value="1"/>
</dbReference>
<dbReference type="InterPro" id="IPR000795">
    <property type="entry name" value="T_Tr_GTP-bd_dom"/>
</dbReference>
<evidence type="ECO:0000256" key="6">
    <source>
        <dbReference type="ARBA" id="ARBA00023136"/>
    </source>
</evidence>
<dbReference type="Pfam" id="PF00009">
    <property type="entry name" value="GTP_EFTU"/>
    <property type="match status" value="1"/>
</dbReference>
<dbReference type="InterPro" id="IPR006297">
    <property type="entry name" value="EF-4"/>
</dbReference>
<comment type="subcellular location">
    <subcellularLocation>
        <location evidence="7">Cell membrane</location>
        <topology evidence="7">Peripheral membrane protein</topology>
        <orientation evidence="7">Cytoplasmic side</orientation>
    </subcellularLocation>
</comment>
<dbReference type="PROSITE" id="PS51722">
    <property type="entry name" value="G_TR_2"/>
    <property type="match status" value="1"/>
</dbReference>
<comment type="similarity">
    <text evidence="1 7">Belongs to the TRAFAC class translation factor GTPase superfamily. Classic translation factor GTPase family. LepA subfamily.</text>
</comment>
<dbReference type="SMART" id="SM00838">
    <property type="entry name" value="EFG_C"/>
    <property type="match status" value="1"/>
</dbReference>
<keyword evidence="6 7" id="KW-0472">Membrane</keyword>
<proteinExistence type="inferred from homology"/>
<evidence type="ECO:0000259" key="8">
    <source>
        <dbReference type="PROSITE" id="PS51722"/>
    </source>
</evidence>
<dbReference type="InterPro" id="IPR009000">
    <property type="entry name" value="Transl_B-barrel_sf"/>
</dbReference>
<dbReference type="InterPro" id="IPR004161">
    <property type="entry name" value="EFTu-like_2"/>
</dbReference>
<evidence type="ECO:0000313" key="10">
    <source>
        <dbReference type="Proteomes" id="UP000654345"/>
    </source>
</evidence>
<dbReference type="EC" id="3.6.5.n1" evidence="7"/>
<sequence length="603" mass="66995">MTDQAHIRNFCIIAHIDHGKSTLADRLLEFTGTVTKRELMAQTLDQMELEREKGITIKAQAVRMRYTSQQDGEEYELNLIDTPGHVDFAYEVSRSLAACEGALLVIDATQGIEAQTLANLYLALEADLAIIPVINKIDLPSAEPEKVMQEVEDVIGLPKEECILASAKEGIGTQDILEAVIKHVPRPKGDPEAPLRALVFDSHYDAYKGVIAYVRVVDGALHAGERVTMMATGSNTDILEAGYFHPRLTSAGELTTGEVGYIATGFKKVTDCRVGDTVIFPAYAGKVEALAGYQPAKSMVFAGIYPVEGNDYPLLREALDRLKINDAALQYEPETSSALGFGFRCGFLGLLHMEIIQERLEREYNLDILATAPSVAYRVTKTGGEIIEVDNPSDMPSFGDIEQIEEPWMDVSIFTPSRYIGTIMDLVNSKRGVYKELKYIEAERVLLTYSLPLAELIIDFYDQLKSRTQGYASLDYAYADYQPSDLIKLDILVNAVAVDALSLILHREKAYYQGRALVEKLRSLIPRQMFEVPIQAAIGSRVVARETVKAMRKDVLAKCYGGDISRKRKLLEKQKEGKRRMKMVGSVEIPQEAFMAVLSLGEE</sequence>
<evidence type="ECO:0000256" key="2">
    <source>
        <dbReference type="ARBA" id="ARBA00022741"/>
    </source>
</evidence>
<keyword evidence="9" id="KW-0251">Elongation factor</keyword>
<keyword evidence="4 7" id="KW-0648">Protein biosynthesis</keyword>
<dbReference type="PANTHER" id="PTHR43512">
    <property type="entry name" value="TRANSLATION FACTOR GUF1-RELATED"/>
    <property type="match status" value="1"/>
</dbReference>
<evidence type="ECO:0000313" key="9">
    <source>
        <dbReference type="EMBL" id="GHO52315.1"/>
    </source>
</evidence>
<dbReference type="PRINTS" id="PR00315">
    <property type="entry name" value="ELONGATNFCT"/>
</dbReference>
<dbReference type="Gene3D" id="3.40.50.300">
    <property type="entry name" value="P-loop containing nucleotide triphosphate hydrolases"/>
    <property type="match status" value="1"/>
</dbReference>
<dbReference type="Proteomes" id="UP000654345">
    <property type="component" value="Unassembled WGS sequence"/>
</dbReference>
<dbReference type="CDD" id="cd03699">
    <property type="entry name" value="EF4_II"/>
    <property type="match status" value="1"/>
</dbReference>
<dbReference type="Gene3D" id="3.30.70.870">
    <property type="entry name" value="Elongation Factor G (Translational Gtpase), domain 3"/>
    <property type="match status" value="1"/>
</dbReference>
<dbReference type="NCBIfam" id="TIGR01393">
    <property type="entry name" value="lepA"/>
    <property type="match status" value="1"/>
</dbReference>
<evidence type="ECO:0000256" key="7">
    <source>
        <dbReference type="HAMAP-Rule" id="MF_00071"/>
    </source>
</evidence>
<dbReference type="InterPro" id="IPR035647">
    <property type="entry name" value="EFG_III/V"/>
</dbReference>
<dbReference type="HAMAP" id="MF_00071">
    <property type="entry name" value="LepA"/>
    <property type="match status" value="1"/>
</dbReference>
<dbReference type="Pfam" id="PF03144">
    <property type="entry name" value="GTP_EFTU_D2"/>
    <property type="match status" value="1"/>
</dbReference>
<dbReference type="InterPro" id="IPR038363">
    <property type="entry name" value="LepA_C_sf"/>
</dbReference>